<dbReference type="AlphaFoldDB" id="A0A9W5F1F7"/>
<gene>
    <name evidence="1" type="ORF">ERS739220_01094</name>
    <name evidence="2" type="ORF">ERS739223_01889</name>
</gene>
<dbReference type="Proteomes" id="UP000052257">
    <property type="component" value="Unassembled WGS sequence"/>
</dbReference>
<dbReference type="GeneID" id="29472967"/>
<accession>A0A9W5F1F7</accession>
<proteinExistence type="predicted"/>
<dbReference type="Proteomes" id="UP000052245">
    <property type="component" value="Unassembled WGS sequence"/>
</dbReference>
<protein>
    <submittedName>
        <fullName evidence="2">Uncharacterized protein</fullName>
    </submittedName>
</protein>
<dbReference type="RefSeq" id="WP_059425757.1">
    <property type="nucleotide sequence ID" value="NZ_FAUU01000004.1"/>
</dbReference>
<organism evidence="2 3">
    <name type="scientific">Campylobacter hyointestinalis subsp. hyointestinalis</name>
    <dbReference type="NCBI Taxonomy" id="91352"/>
    <lineage>
        <taxon>Bacteria</taxon>
        <taxon>Pseudomonadati</taxon>
        <taxon>Campylobacterota</taxon>
        <taxon>Epsilonproteobacteria</taxon>
        <taxon>Campylobacterales</taxon>
        <taxon>Campylobacteraceae</taxon>
        <taxon>Campylobacter</taxon>
    </lineage>
</organism>
<sequence>MMKKVLLFFIFLTVFTINLNASNINKISIISISQRTLYAKVFGTNTNSLLVMYNNENQGSKCSLVAAGASFDGIIRKWTLKCKLPKSSGRLVISFTDSFGKRQEISKFIE</sequence>
<dbReference type="EMBL" id="FAUW01000003">
    <property type="protein sequence ID" value="CUU80175.1"/>
    <property type="molecule type" value="Genomic_DNA"/>
</dbReference>
<evidence type="ECO:0000313" key="1">
    <source>
        <dbReference type="EMBL" id="CUU80175.1"/>
    </source>
</evidence>
<evidence type="ECO:0000313" key="3">
    <source>
        <dbReference type="Proteomes" id="UP000052245"/>
    </source>
</evidence>
<evidence type="ECO:0000313" key="2">
    <source>
        <dbReference type="EMBL" id="CUU92290.1"/>
    </source>
</evidence>
<reference evidence="3 4" key="1">
    <citation type="submission" date="2015-11" db="EMBL/GenBank/DDBJ databases">
        <authorList>
            <consortium name="Pathogen Informatics"/>
        </authorList>
    </citation>
    <scope>NUCLEOTIDE SEQUENCE [LARGE SCALE GENOMIC DNA]</scope>
    <source>
        <strain evidence="1 4">006A-0191</strain>
        <strain evidence="2 3">007A-0283</strain>
    </source>
</reference>
<name>A0A9W5F1F7_CAMHY</name>
<evidence type="ECO:0000313" key="4">
    <source>
        <dbReference type="Proteomes" id="UP000052257"/>
    </source>
</evidence>
<dbReference type="EMBL" id="FAVC01000005">
    <property type="protein sequence ID" value="CUU92290.1"/>
    <property type="molecule type" value="Genomic_DNA"/>
</dbReference>
<comment type="caution">
    <text evidence="2">The sequence shown here is derived from an EMBL/GenBank/DDBJ whole genome shotgun (WGS) entry which is preliminary data.</text>
</comment>